<accession>A0A1I4UDQ0</accession>
<dbReference type="STRING" id="29536.FLB_12630"/>
<evidence type="ECO:0000313" key="4">
    <source>
        <dbReference type="Proteomes" id="UP000182961"/>
    </source>
</evidence>
<dbReference type="AlphaFoldDB" id="A0A1I4UDQ0"/>
<keyword evidence="1" id="KW-0472">Membrane</keyword>
<keyword evidence="1" id="KW-0812">Transmembrane</keyword>
<dbReference type="Proteomes" id="UP000182961">
    <property type="component" value="Unassembled WGS sequence"/>
</dbReference>
<dbReference type="Pfam" id="PF20584">
    <property type="entry name" value="DUF6787"/>
    <property type="match status" value="1"/>
</dbReference>
<feature type="transmembrane region" description="Helical" evidence="1">
    <location>
        <begin position="55"/>
        <end position="82"/>
    </location>
</feature>
<feature type="domain" description="DUF6787" evidence="2">
    <location>
        <begin position="18"/>
        <end position="96"/>
    </location>
</feature>
<organism evidence="3 4">
    <name type="scientific">Flavobacterium succinicans</name>
    <dbReference type="NCBI Taxonomy" id="29536"/>
    <lineage>
        <taxon>Bacteria</taxon>
        <taxon>Pseudomonadati</taxon>
        <taxon>Bacteroidota</taxon>
        <taxon>Flavobacteriia</taxon>
        <taxon>Flavobacteriales</taxon>
        <taxon>Flavobacteriaceae</taxon>
        <taxon>Flavobacterium</taxon>
    </lineage>
</organism>
<protein>
    <recommendedName>
        <fullName evidence="2">DUF6787 domain-containing protein</fullName>
    </recommendedName>
</protein>
<sequence>MKKLKERWGIESNFQLTLIFIVFAITGSASAWLSKPFCYWLGITKSDLGLWFTPVRLLLIFPIYQVLLVCIGFLFGQFRFFWAFEKKMLRSMGLGFLFKT</sequence>
<name>A0A1I4UDQ0_9FLAO</name>
<keyword evidence="1" id="KW-1133">Transmembrane helix</keyword>
<proteinExistence type="predicted"/>
<evidence type="ECO:0000313" key="3">
    <source>
        <dbReference type="EMBL" id="SFM87045.1"/>
    </source>
</evidence>
<evidence type="ECO:0000256" key="1">
    <source>
        <dbReference type="SAM" id="Phobius"/>
    </source>
</evidence>
<gene>
    <name evidence="3" type="ORF">SAMN05444143_103119</name>
</gene>
<dbReference type="EMBL" id="FOUT01000003">
    <property type="protein sequence ID" value="SFM87045.1"/>
    <property type="molecule type" value="Genomic_DNA"/>
</dbReference>
<dbReference type="InterPro" id="IPR046714">
    <property type="entry name" value="DUF6787"/>
</dbReference>
<dbReference type="RefSeq" id="WP_024981053.1">
    <property type="nucleotide sequence ID" value="NZ_CBCRUM010000002.1"/>
</dbReference>
<keyword evidence="4" id="KW-1185">Reference proteome</keyword>
<evidence type="ECO:0000259" key="2">
    <source>
        <dbReference type="Pfam" id="PF20584"/>
    </source>
</evidence>
<reference evidence="4" key="1">
    <citation type="submission" date="2016-10" db="EMBL/GenBank/DDBJ databases">
        <authorList>
            <person name="Varghese N."/>
            <person name="Submissions S."/>
        </authorList>
    </citation>
    <scope>NUCLEOTIDE SEQUENCE [LARGE SCALE GENOMIC DNA]</scope>
    <source>
        <strain evidence="4">DSM 4002</strain>
    </source>
</reference>